<accession>A0A8T1MHV7</accession>
<gene>
    <name evidence="1" type="ORF">CSKR_200809</name>
</gene>
<protein>
    <submittedName>
        <fullName evidence="1">Uncharacterized protein</fullName>
    </submittedName>
</protein>
<dbReference type="EMBL" id="NIRI02000042">
    <property type="protein sequence ID" value="KAG5448690.1"/>
    <property type="molecule type" value="Genomic_DNA"/>
</dbReference>
<name>A0A8T1MHV7_CLOSI</name>
<evidence type="ECO:0000313" key="2">
    <source>
        <dbReference type="Proteomes" id="UP000286415"/>
    </source>
</evidence>
<dbReference type="AlphaFoldDB" id="A0A8T1MHV7"/>
<reference evidence="1 2" key="1">
    <citation type="journal article" date="2018" name="Biotechnol. Adv.">
        <title>Improved genomic resources and new bioinformatic workflow for the carcinogenic parasite Clonorchis sinensis: Biotechnological implications.</title>
        <authorList>
            <person name="Wang D."/>
            <person name="Korhonen P.K."/>
            <person name="Gasser R.B."/>
            <person name="Young N.D."/>
        </authorList>
    </citation>
    <scope>NUCLEOTIDE SEQUENCE [LARGE SCALE GENOMIC DNA]</scope>
    <source>
        <strain evidence="1">Cs-k2</strain>
    </source>
</reference>
<proteinExistence type="predicted"/>
<dbReference type="Proteomes" id="UP000286415">
    <property type="component" value="Unassembled WGS sequence"/>
</dbReference>
<evidence type="ECO:0000313" key="1">
    <source>
        <dbReference type="EMBL" id="KAG5448690.1"/>
    </source>
</evidence>
<organism evidence="1 2">
    <name type="scientific">Clonorchis sinensis</name>
    <name type="common">Chinese liver fluke</name>
    <dbReference type="NCBI Taxonomy" id="79923"/>
    <lineage>
        <taxon>Eukaryota</taxon>
        <taxon>Metazoa</taxon>
        <taxon>Spiralia</taxon>
        <taxon>Lophotrochozoa</taxon>
        <taxon>Platyhelminthes</taxon>
        <taxon>Trematoda</taxon>
        <taxon>Digenea</taxon>
        <taxon>Opisthorchiida</taxon>
        <taxon>Opisthorchiata</taxon>
        <taxon>Opisthorchiidae</taxon>
        <taxon>Clonorchis</taxon>
    </lineage>
</organism>
<sequence>MAVRHRKNAAAERLSFSSLVQAVDLDRFFMGYRWYWTGRLEVQFSVHGRRTFARCVFVESFITRFSPVRVGFRDANFFICFVARLTSEFVFFEVVDFRLLFDCVHFVGFTFSVTGLDDWTACCVWPVSHAIVVWWTTWPFESTMLDSRDDSSG</sequence>
<comment type="caution">
    <text evidence="1">The sequence shown here is derived from an EMBL/GenBank/DDBJ whole genome shotgun (WGS) entry which is preliminary data.</text>
</comment>
<reference evidence="1 2" key="2">
    <citation type="journal article" date="2021" name="Genomics">
        <title>High-quality reference genome for Clonorchis sinensis.</title>
        <authorList>
            <person name="Young N.D."/>
            <person name="Stroehlein A.J."/>
            <person name="Kinkar L."/>
            <person name="Wang T."/>
            <person name="Sohn W.M."/>
            <person name="Chang B.C.H."/>
            <person name="Kaur P."/>
            <person name="Weisz D."/>
            <person name="Dudchenko O."/>
            <person name="Aiden E.L."/>
            <person name="Korhonen P.K."/>
            <person name="Gasser R.B."/>
        </authorList>
    </citation>
    <scope>NUCLEOTIDE SEQUENCE [LARGE SCALE GENOMIC DNA]</scope>
    <source>
        <strain evidence="1">Cs-k2</strain>
    </source>
</reference>
<keyword evidence="2" id="KW-1185">Reference proteome</keyword>